<dbReference type="EMBL" id="ML121573">
    <property type="protein sequence ID" value="RPB20368.1"/>
    <property type="molecule type" value="Genomic_DNA"/>
</dbReference>
<evidence type="ECO:0008006" key="3">
    <source>
        <dbReference type="Google" id="ProtNLM"/>
    </source>
</evidence>
<accession>A0A3N4LF94</accession>
<name>A0A3N4LF94_9PEZI</name>
<organism evidence="1 2">
    <name type="scientific">Terfezia boudieri ATCC MYA-4762</name>
    <dbReference type="NCBI Taxonomy" id="1051890"/>
    <lineage>
        <taxon>Eukaryota</taxon>
        <taxon>Fungi</taxon>
        <taxon>Dikarya</taxon>
        <taxon>Ascomycota</taxon>
        <taxon>Pezizomycotina</taxon>
        <taxon>Pezizomycetes</taxon>
        <taxon>Pezizales</taxon>
        <taxon>Pezizaceae</taxon>
        <taxon>Terfezia</taxon>
    </lineage>
</organism>
<evidence type="ECO:0000313" key="2">
    <source>
        <dbReference type="Proteomes" id="UP000267821"/>
    </source>
</evidence>
<dbReference type="AlphaFoldDB" id="A0A3N4LF94"/>
<dbReference type="InParanoid" id="A0A3N4LF94"/>
<sequence length="136" mass="16179">MAEWIEGTGIEVADGDMGWTWERKRGENLERSRIDLFLSRGEASWEGMRREKLSSDYWAIKAEIEYEEEEVEQGSEEKEVVDWRRLEKIVESLEKEGKESEERWYRGLQSDTPYKKLQALRAKCSKKLKITGWSKR</sequence>
<evidence type="ECO:0000313" key="1">
    <source>
        <dbReference type="EMBL" id="RPB20368.1"/>
    </source>
</evidence>
<protein>
    <recommendedName>
        <fullName evidence="3">Endonuclease/exonuclease/phosphatase domain-containing protein</fullName>
    </recommendedName>
</protein>
<gene>
    <name evidence="1" type="ORF">L211DRAFT_852394</name>
</gene>
<reference evidence="1 2" key="1">
    <citation type="journal article" date="2018" name="Nat. Ecol. Evol.">
        <title>Pezizomycetes genomes reveal the molecular basis of ectomycorrhizal truffle lifestyle.</title>
        <authorList>
            <person name="Murat C."/>
            <person name="Payen T."/>
            <person name="Noel B."/>
            <person name="Kuo A."/>
            <person name="Morin E."/>
            <person name="Chen J."/>
            <person name="Kohler A."/>
            <person name="Krizsan K."/>
            <person name="Balestrini R."/>
            <person name="Da Silva C."/>
            <person name="Montanini B."/>
            <person name="Hainaut M."/>
            <person name="Levati E."/>
            <person name="Barry K.W."/>
            <person name="Belfiori B."/>
            <person name="Cichocki N."/>
            <person name="Clum A."/>
            <person name="Dockter R.B."/>
            <person name="Fauchery L."/>
            <person name="Guy J."/>
            <person name="Iotti M."/>
            <person name="Le Tacon F."/>
            <person name="Lindquist E.A."/>
            <person name="Lipzen A."/>
            <person name="Malagnac F."/>
            <person name="Mello A."/>
            <person name="Molinier V."/>
            <person name="Miyauchi S."/>
            <person name="Poulain J."/>
            <person name="Riccioni C."/>
            <person name="Rubini A."/>
            <person name="Sitrit Y."/>
            <person name="Splivallo R."/>
            <person name="Traeger S."/>
            <person name="Wang M."/>
            <person name="Zifcakova L."/>
            <person name="Wipf D."/>
            <person name="Zambonelli A."/>
            <person name="Paolocci F."/>
            <person name="Nowrousian M."/>
            <person name="Ottonello S."/>
            <person name="Baldrian P."/>
            <person name="Spatafora J.W."/>
            <person name="Henrissat B."/>
            <person name="Nagy L.G."/>
            <person name="Aury J.M."/>
            <person name="Wincker P."/>
            <person name="Grigoriev I.V."/>
            <person name="Bonfante P."/>
            <person name="Martin F.M."/>
        </authorList>
    </citation>
    <scope>NUCLEOTIDE SEQUENCE [LARGE SCALE GENOMIC DNA]</scope>
    <source>
        <strain evidence="1 2">ATCC MYA-4762</strain>
    </source>
</reference>
<proteinExistence type="predicted"/>
<keyword evidence="2" id="KW-1185">Reference proteome</keyword>
<dbReference type="Proteomes" id="UP000267821">
    <property type="component" value="Unassembled WGS sequence"/>
</dbReference>